<dbReference type="InterPro" id="IPR006600">
    <property type="entry name" value="HTH_CenpB_DNA-bd_dom"/>
</dbReference>
<evidence type="ECO:0000313" key="4">
    <source>
        <dbReference type="EMBL" id="GBM93304.1"/>
    </source>
</evidence>
<dbReference type="OrthoDB" id="117511at2759"/>
<dbReference type="GO" id="GO:0005634">
    <property type="term" value="C:nucleus"/>
    <property type="evidence" value="ECO:0007669"/>
    <property type="project" value="UniProtKB-SubCell"/>
</dbReference>
<dbReference type="SUPFAM" id="SSF46689">
    <property type="entry name" value="Homeodomain-like"/>
    <property type="match status" value="1"/>
</dbReference>
<sequence length="112" mass="12585">MKCTNDEELDNIIYNWFIQKRSEGVSISGIIIQQKALVFNSILGGSKGFQTSSTWLEKFKNCPGIRQLSIEGEKMSSDIEAGNILIVELQKLIVKEKLTADQINNCDEIGLY</sequence>
<protein>
    <recommendedName>
        <fullName evidence="3">HTH CENPB-type domain-containing protein</fullName>
    </recommendedName>
</protein>
<comment type="caution">
    <text evidence="4">The sequence shown here is derived from an EMBL/GenBank/DDBJ whole genome shotgun (WGS) entry which is preliminary data.</text>
</comment>
<gene>
    <name evidence="4" type="ORF">AVEN_99992_1</name>
</gene>
<dbReference type="AlphaFoldDB" id="A0A4Y2JTM6"/>
<evidence type="ECO:0000256" key="1">
    <source>
        <dbReference type="ARBA" id="ARBA00004123"/>
    </source>
</evidence>
<reference evidence="4 5" key="1">
    <citation type="journal article" date="2019" name="Sci. Rep.">
        <title>Orb-weaving spider Araneus ventricosus genome elucidates the spidroin gene catalogue.</title>
        <authorList>
            <person name="Kono N."/>
            <person name="Nakamura H."/>
            <person name="Ohtoshi R."/>
            <person name="Moran D.A.P."/>
            <person name="Shinohara A."/>
            <person name="Yoshida Y."/>
            <person name="Fujiwara M."/>
            <person name="Mori M."/>
            <person name="Tomita M."/>
            <person name="Arakawa K."/>
        </authorList>
    </citation>
    <scope>NUCLEOTIDE SEQUENCE [LARGE SCALE GENOMIC DNA]</scope>
</reference>
<dbReference type="InterPro" id="IPR009057">
    <property type="entry name" value="Homeodomain-like_sf"/>
</dbReference>
<proteinExistence type="predicted"/>
<dbReference type="EMBL" id="BGPR01003863">
    <property type="protein sequence ID" value="GBM93304.1"/>
    <property type="molecule type" value="Genomic_DNA"/>
</dbReference>
<feature type="domain" description="HTH CENPB-type" evidence="3">
    <location>
        <begin position="1"/>
        <end position="69"/>
    </location>
</feature>
<dbReference type="Proteomes" id="UP000499080">
    <property type="component" value="Unassembled WGS sequence"/>
</dbReference>
<dbReference type="InterPro" id="IPR050863">
    <property type="entry name" value="CenT-Element_Derived"/>
</dbReference>
<dbReference type="PANTHER" id="PTHR19303">
    <property type="entry name" value="TRANSPOSON"/>
    <property type="match status" value="1"/>
</dbReference>
<evidence type="ECO:0000259" key="3">
    <source>
        <dbReference type="PROSITE" id="PS51253"/>
    </source>
</evidence>
<dbReference type="PROSITE" id="PS51253">
    <property type="entry name" value="HTH_CENPB"/>
    <property type="match status" value="1"/>
</dbReference>
<dbReference type="PANTHER" id="PTHR19303:SF16">
    <property type="entry name" value="JERKY PROTEIN HOMOLOG-LIKE"/>
    <property type="match status" value="1"/>
</dbReference>
<evidence type="ECO:0000256" key="2">
    <source>
        <dbReference type="ARBA" id="ARBA00023125"/>
    </source>
</evidence>
<evidence type="ECO:0000313" key="5">
    <source>
        <dbReference type="Proteomes" id="UP000499080"/>
    </source>
</evidence>
<dbReference type="Gene3D" id="1.10.10.60">
    <property type="entry name" value="Homeodomain-like"/>
    <property type="match status" value="1"/>
</dbReference>
<comment type="subcellular location">
    <subcellularLocation>
        <location evidence="1">Nucleus</location>
    </subcellularLocation>
</comment>
<dbReference type="SMART" id="SM00674">
    <property type="entry name" value="CENPB"/>
    <property type="match status" value="1"/>
</dbReference>
<dbReference type="Pfam" id="PF03221">
    <property type="entry name" value="HTH_Tnp_Tc5"/>
    <property type="match status" value="1"/>
</dbReference>
<accession>A0A4Y2JTM6</accession>
<organism evidence="4 5">
    <name type="scientific">Araneus ventricosus</name>
    <name type="common">Orbweaver spider</name>
    <name type="synonym">Epeira ventricosa</name>
    <dbReference type="NCBI Taxonomy" id="182803"/>
    <lineage>
        <taxon>Eukaryota</taxon>
        <taxon>Metazoa</taxon>
        <taxon>Ecdysozoa</taxon>
        <taxon>Arthropoda</taxon>
        <taxon>Chelicerata</taxon>
        <taxon>Arachnida</taxon>
        <taxon>Araneae</taxon>
        <taxon>Araneomorphae</taxon>
        <taxon>Entelegynae</taxon>
        <taxon>Araneoidea</taxon>
        <taxon>Araneidae</taxon>
        <taxon>Araneus</taxon>
    </lineage>
</organism>
<dbReference type="GO" id="GO:0003677">
    <property type="term" value="F:DNA binding"/>
    <property type="evidence" value="ECO:0007669"/>
    <property type="project" value="UniProtKB-KW"/>
</dbReference>
<name>A0A4Y2JTM6_ARAVE</name>
<keyword evidence="5" id="KW-1185">Reference proteome</keyword>
<keyword evidence="2" id="KW-0238">DNA-binding</keyword>